<dbReference type="EMBL" id="MAXA01000191">
    <property type="protein sequence ID" value="OHV29539.1"/>
    <property type="molecule type" value="Genomic_DNA"/>
</dbReference>
<protein>
    <recommendedName>
        <fullName evidence="1">VWFA domain-containing protein</fullName>
    </recommendedName>
</protein>
<dbReference type="PROSITE" id="PS50234">
    <property type="entry name" value="VWFA"/>
    <property type="match status" value="1"/>
</dbReference>
<comment type="caution">
    <text evidence="2">The sequence shown here is derived from an EMBL/GenBank/DDBJ whole genome shotgun (WGS) entry which is preliminary data.</text>
</comment>
<evidence type="ECO:0000259" key="1">
    <source>
        <dbReference type="PROSITE" id="PS50234"/>
    </source>
</evidence>
<name>A0A1S1Q7H1_9ACTN</name>
<organism evidence="2 3">
    <name type="scientific">Parafrankia soli</name>
    <dbReference type="NCBI Taxonomy" id="2599596"/>
    <lineage>
        <taxon>Bacteria</taxon>
        <taxon>Bacillati</taxon>
        <taxon>Actinomycetota</taxon>
        <taxon>Actinomycetes</taxon>
        <taxon>Frankiales</taxon>
        <taxon>Frankiaceae</taxon>
        <taxon>Parafrankia</taxon>
    </lineage>
</organism>
<dbReference type="Gene3D" id="3.40.50.410">
    <property type="entry name" value="von Willebrand factor, type A domain"/>
    <property type="match status" value="1"/>
</dbReference>
<reference evidence="3" key="1">
    <citation type="submission" date="2016-07" db="EMBL/GenBank/DDBJ databases">
        <title>Frankia sp. NRRL B-16219 Genome sequencing.</title>
        <authorList>
            <person name="Ghodhbane-Gtari F."/>
            <person name="Swanson E."/>
            <person name="Gueddou A."/>
            <person name="Louati M."/>
            <person name="Nouioui I."/>
            <person name="Hezbri K."/>
            <person name="Abebe-Akele F."/>
            <person name="Simpson S."/>
            <person name="Morris K."/>
            <person name="Thomas K."/>
            <person name="Gtari M."/>
            <person name="Tisa L.S."/>
        </authorList>
    </citation>
    <scope>NUCLEOTIDE SEQUENCE [LARGE SCALE GENOMIC DNA]</scope>
    <source>
        <strain evidence="3">NRRL B-16219</strain>
    </source>
</reference>
<dbReference type="Proteomes" id="UP000179769">
    <property type="component" value="Unassembled WGS sequence"/>
</dbReference>
<dbReference type="InterPro" id="IPR036465">
    <property type="entry name" value="vWFA_dom_sf"/>
</dbReference>
<dbReference type="OrthoDB" id="7605323at2"/>
<accession>A0A1S1Q7H1</accession>
<evidence type="ECO:0000313" key="2">
    <source>
        <dbReference type="EMBL" id="OHV29539.1"/>
    </source>
</evidence>
<evidence type="ECO:0000313" key="3">
    <source>
        <dbReference type="Proteomes" id="UP000179769"/>
    </source>
</evidence>
<dbReference type="AlphaFoldDB" id="A0A1S1Q7H1"/>
<keyword evidence="3" id="KW-1185">Reference proteome</keyword>
<dbReference type="InterPro" id="IPR002035">
    <property type="entry name" value="VWF_A"/>
</dbReference>
<dbReference type="RefSeq" id="WP_020461782.1">
    <property type="nucleotide sequence ID" value="NZ_JBFLUH010000054.1"/>
</dbReference>
<gene>
    <name evidence="2" type="ORF">BBK14_17115</name>
</gene>
<dbReference type="SUPFAM" id="SSF53300">
    <property type="entry name" value="vWA-like"/>
    <property type="match status" value="1"/>
</dbReference>
<sequence>MYSAEINRKQPACLLLVIDHSTSMAETWAGGAMSKADQLALAVNRLLGNAVLLCSKGDDRVYDYFEVGILGYGRGVSPVLYGSSASRPLLPISEVALNPNRVDHVLRRISDGAGGLVEVQTPIPAWVDPVADGWTPMAEALTTAAWIVDEWCRGHASSFPPIVVNVTDGQSTDGDPRIAAARVRAAGTADGDALLFNAHLSATARNAVTFPDDRADLPDDFARALFDMSSALPPTMVAAAGSLGYPAGTGSRGFLYNADVTALIEFLDIGTRAVTPTGLRDLTVGPRSAG</sequence>
<proteinExistence type="predicted"/>
<feature type="domain" description="VWFA" evidence="1">
    <location>
        <begin position="13"/>
        <end position="187"/>
    </location>
</feature>